<gene>
    <name evidence="3" type="ORF">K2173_009382</name>
</gene>
<accession>A0AAV8U3T7</accession>
<dbReference type="GO" id="GO:0004523">
    <property type="term" value="F:RNA-DNA hybrid ribonuclease activity"/>
    <property type="evidence" value="ECO:0007669"/>
    <property type="project" value="InterPro"/>
</dbReference>
<evidence type="ECO:0000259" key="2">
    <source>
        <dbReference type="Pfam" id="PF13456"/>
    </source>
</evidence>
<evidence type="ECO:0000313" key="3">
    <source>
        <dbReference type="EMBL" id="KAJ8773951.1"/>
    </source>
</evidence>
<proteinExistence type="predicted"/>
<evidence type="ECO:0000256" key="1">
    <source>
        <dbReference type="SAM" id="MobiDB-lite"/>
    </source>
</evidence>
<dbReference type="Pfam" id="PF13456">
    <property type="entry name" value="RVT_3"/>
    <property type="match status" value="1"/>
</dbReference>
<feature type="region of interest" description="Disordered" evidence="1">
    <location>
        <begin position="96"/>
        <end position="125"/>
    </location>
</feature>
<dbReference type="InterPro" id="IPR002156">
    <property type="entry name" value="RNaseH_domain"/>
</dbReference>
<dbReference type="GO" id="GO:0003676">
    <property type="term" value="F:nucleic acid binding"/>
    <property type="evidence" value="ECO:0007669"/>
    <property type="project" value="InterPro"/>
</dbReference>
<keyword evidence="4" id="KW-1185">Reference proteome</keyword>
<dbReference type="PANTHER" id="PTHR47074:SF11">
    <property type="entry name" value="REVERSE TRANSCRIPTASE-LIKE PROTEIN"/>
    <property type="match status" value="1"/>
</dbReference>
<sequence>MLEHVAEKIDNALGEFVESDPKNYDKPKKKFIRLRHIEKFFRLLLNKNNGPLTRKFTLSIRATTRRNPMTLGSWWLREGAKMEVGDESMQNGIGKSGMSEVQHSNGLQTDKEGVDSIGNESRNSKMDEVMDMEGGGDLAGRLSAKSAEAIAIREVLSWVNLQNWDRVIIESDAKIVVQAINDDSYEDSSSFGNSVAHVLATGALFTSGLGEWFEISPLFIVEVLALE</sequence>
<reference evidence="3 4" key="1">
    <citation type="submission" date="2021-09" db="EMBL/GenBank/DDBJ databases">
        <title>Genomic insights and catalytic innovation underlie evolution of tropane alkaloids biosynthesis.</title>
        <authorList>
            <person name="Wang Y.-J."/>
            <person name="Tian T."/>
            <person name="Huang J.-P."/>
            <person name="Huang S.-X."/>
        </authorList>
    </citation>
    <scope>NUCLEOTIDE SEQUENCE [LARGE SCALE GENOMIC DNA]</scope>
    <source>
        <strain evidence="3">KIB-2018</strain>
        <tissue evidence="3">Leaf</tissue>
    </source>
</reference>
<comment type="caution">
    <text evidence="3">The sequence shown here is derived from an EMBL/GenBank/DDBJ whole genome shotgun (WGS) entry which is preliminary data.</text>
</comment>
<dbReference type="Proteomes" id="UP001159364">
    <property type="component" value="Linkage Group LG01"/>
</dbReference>
<dbReference type="PANTHER" id="PTHR47074">
    <property type="entry name" value="BNAC02G40300D PROTEIN"/>
    <property type="match status" value="1"/>
</dbReference>
<name>A0AAV8U3T7_9ROSI</name>
<organism evidence="3 4">
    <name type="scientific">Erythroxylum novogranatense</name>
    <dbReference type="NCBI Taxonomy" id="1862640"/>
    <lineage>
        <taxon>Eukaryota</taxon>
        <taxon>Viridiplantae</taxon>
        <taxon>Streptophyta</taxon>
        <taxon>Embryophyta</taxon>
        <taxon>Tracheophyta</taxon>
        <taxon>Spermatophyta</taxon>
        <taxon>Magnoliopsida</taxon>
        <taxon>eudicotyledons</taxon>
        <taxon>Gunneridae</taxon>
        <taxon>Pentapetalae</taxon>
        <taxon>rosids</taxon>
        <taxon>fabids</taxon>
        <taxon>Malpighiales</taxon>
        <taxon>Erythroxylaceae</taxon>
        <taxon>Erythroxylum</taxon>
    </lineage>
</organism>
<evidence type="ECO:0000313" key="4">
    <source>
        <dbReference type="Proteomes" id="UP001159364"/>
    </source>
</evidence>
<feature type="domain" description="RNase H type-1" evidence="2">
    <location>
        <begin position="136"/>
        <end position="199"/>
    </location>
</feature>
<dbReference type="EMBL" id="JAIWQS010000001">
    <property type="protein sequence ID" value="KAJ8773951.1"/>
    <property type="molecule type" value="Genomic_DNA"/>
</dbReference>
<dbReference type="AlphaFoldDB" id="A0AAV8U3T7"/>
<dbReference type="InterPro" id="IPR052929">
    <property type="entry name" value="RNase_H-like_EbsB-rel"/>
</dbReference>
<protein>
    <recommendedName>
        <fullName evidence="2">RNase H type-1 domain-containing protein</fullName>
    </recommendedName>
</protein>
<feature type="compositionally biased region" description="Polar residues" evidence="1">
    <location>
        <begin position="96"/>
        <end position="108"/>
    </location>
</feature>